<dbReference type="InterPro" id="IPR016181">
    <property type="entry name" value="Acyl_CoA_acyltransferase"/>
</dbReference>
<dbReference type="GO" id="GO:0004057">
    <property type="term" value="F:arginyl-tRNA--protein transferase activity"/>
    <property type="evidence" value="ECO:0007669"/>
    <property type="project" value="InterPro"/>
</dbReference>
<dbReference type="EMBL" id="CP076132">
    <property type="protein sequence ID" value="QWG00355.1"/>
    <property type="molecule type" value="Genomic_DNA"/>
</dbReference>
<proteinExistence type="predicted"/>
<protein>
    <recommendedName>
        <fullName evidence="1">N-end rule aminoacyl transferase C-terminal domain-containing protein</fullName>
    </recommendedName>
</protein>
<sequence length="455" mass="53875">MYYELAFGIVSSQEKKLTPVEIDQLLAKGYFRHSLNMATYEMMYFDDKMQGVLPLRCRLENNMLSKSHRKKIRQTRNKFEVVIEPLNITEDHKTLFTEYRKKRFDEEDKSLLHYFGVDSDKDIGLIPYNTWQINFYANGQLAAASFFDVGEKSLSSLMAIYHEDFKNAGLGFISMLFEIEWSLEHNMDFYYPGYTLDMPSCFDYKLRLPNVEFYNWKDEWLKWEKINFKTTKRYRTLHSIKAIIEQVNDICIVKGQVAEEQNFFSSMWHDMFDYTQAVEAPIYASFPIGQYHQMVIIYLPDEDIFLVKPHLFNFESSLPPYIKTDSPEDIALFIGAYFAHLQLIDVRLTSALDNFRSLITDSNIEFDIVETLGNVGRHPNYKWISLRKDEDQWMVMPLWDESKKTYLFHPMVFKRDQNRWVSPFGLCSDAIAILKISDYICSKESNWHDLLSEND</sequence>
<feature type="domain" description="N-end rule aminoacyl transferase C-terminal" evidence="1">
    <location>
        <begin position="92"/>
        <end position="208"/>
    </location>
</feature>
<evidence type="ECO:0000313" key="3">
    <source>
        <dbReference type="Proteomes" id="UP000678679"/>
    </source>
</evidence>
<dbReference type="AlphaFoldDB" id="A0AAX1MYM7"/>
<gene>
    <name evidence="2" type="ORF">KMW28_11900</name>
</gene>
<dbReference type="Proteomes" id="UP000678679">
    <property type="component" value="Chromosome 1"/>
</dbReference>
<dbReference type="KEGG" id="fya:KMW28_11900"/>
<dbReference type="RefSeq" id="WP_169663229.1">
    <property type="nucleotide sequence ID" value="NZ_CP076132.1"/>
</dbReference>
<name>A0AAX1MYM7_9BACT</name>
<evidence type="ECO:0000259" key="1">
    <source>
        <dbReference type="Pfam" id="PF04377"/>
    </source>
</evidence>
<reference evidence="2 3" key="1">
    <citation type="submission" date="2021-05" db="EMBL/GenBank/DDBJ databases">
        <title>Comparative genomic studies on the polysaccharide-degrading batcterial strains of the Flammeovirga genus.</title>
        <authorList>
            <person name="Zewei F."/>
            <person name="Zheng Z."/>
            <person name="Yu L."/>
            <person name="Ruyue G."/>
            <person name="Yanhong M."/>
            <person name="Yuanyuan C."/>
            <person name="Jingyan G."/>
            <person name="Wenjun H."/>
        </authorList>
    </citation>
    <scope>NUCLEOTIDE SEQUENCE [LARGE SCALE GENOMIC DNA]</scope>
    <source>
        <strain evidence="2 3">NBRC:100898</strain>
    </source>
</reference>
<dbReference type="SUPFAM" id="SSF55729">
    <property type="entry name" value="Acyl-CoA N-acyltransferases (Nat)"/>
    <property type="match status" value="1"/>
</dbReference>
<accession>A0AAX1MYM7</accession>
<keyword evidence="3" id="KW-1185">Reference proteome</keyword>
<dbReference type="Pfam" id="PF04377">
    <property type="entry name" value="ATE_C"/>
    <property type="match status" value="1"/>
</dbReference>
<organism evidence="2 3">
    <name type="scientific">Flammeovirga yaeyamensis</name>
    <dbReference type="NCBI Taxonomy" id="367791"/>
    <lineage>
        <taxon>Bacteria</taxon>
        <taxon>Pseudomonadati</taxon>
        <taxon>Bacteroidota</taxon>
        <taxon>Cytophagia</taxon>
        <taxon>Cytophagales</taxon>
        <taxon>Flammeovirgaceae</taxon>
        <taxon>Flammeovirga</taxon>
    </lineage>
</organism>
<evidence type="ECO:0000313" key="2">
    <source>
        <dbReference type="EMBL" id="QWG00355.1"/>
    </source>
</evidence>
<dbReference type="InterPro" id="IPR007472">
    <property type="entry name" value="N-end_Aminoacyl_Trfase_C"/>
</dbReference>